<dbReference type="InterPro" id="IPR050595">
    <property type="entry name" value="Bact_response_regulator"/>
</dbReference>
<accession>A0ABU5VWB6</accession>
<keyword evidence="1 2" id="KW-0597">Phosphoprotein</keyword>
<dbReference type="Pfam" id="PF00072">
    <property type="entry name" value="Response_reg"/>
    <property type="match status" value="1"/>
</dbReference>
<dbReference type="PROSITE" id="PS50110">
    <property type="entry name" value="RESPONSE_REGULATORY"/>
    <property type="match status" value="1"/>
</dbReference>
<protein>
    <submittedName>
        <fullName evidence="4">Response regulator</fullName>
    </submittedName>
</protein>
<reference evidence="4 5" key="1">
    <citation type="submission" date="2023-11" db="EMBL/GenBank/DDBJ databases">
        <title>A Novel Polar Bacteriovorax (B. antarcticus) Isolated from the Biocrust in Antarctica.</title>
        <authorList>
            <person name="Mun W."/>
            <person name="Choi S.Y."/>
            <person name="Mitchell R.J."/>
        </authorList>
    </citation>
    <scope>NUCLEOTIDE SEQUENCE [LARGE SCALE GENOMIC DNA]</scope>
    <source>
        <strain evidence="4 5">PP10</strain>
    </source>
</reference>
<proteinExistence type="predicted"/>
<dbReference type="InterPro" id="IPR011006">
    <property type="entry name" value="CheY-like_superfamily"/>
</dbReference>
<evidence type="ECO:0000256" key="1">
    <source>
        <dbReference type="ARBA" id="ARBA00022553"/>
    </source>
</evidence>
<dbReference type="Proteomes" id="UP001302274">
    <property type="component" value="Unassembled WGS sequence"/>
</dbReference>
<dbReference type="InterPro" id="IPR001789">
    <property type="entry name" value="Sig_transdc_resp-reg_receiver"/>
</dbReference>
<feature type="domain" description="Response regulatory" evidence="3">
    <location>
        <begin position="10"/>
        <end position="122"/>
    </location>
</feature>
<sequence length="122" mass="13429">MAAAHNNLASILVVEDDIDIRSALVQILRMEGHTTAEAANGKEALEYIRNNPKPCMVLLDMMMPIMTGRQFLDVFKNEPDSSSVPVVIISAVADRIDTSGAKEFIRKPLEVAKLLEVVAKYC</sequence>
<gene>
    <name evidence="4" type="ORF">SHI21_14105</name>
</gene>
<dbReference type="RefSeq" id="WP_323577333.1">
    <property type="nucleotide sequence ID" value="NZ_JAYGJQ010000002.1"/>
</dbReference>
<evidence type="ECO:0000313" key="5">
    <source>
        <dbReference type="Proteomes" id="UP001302274"/>
    </source>
</evidence>
<dbReference type="PANTHER" id="PTHR44591:SF23">
    <property type="entry name" value="CHEY SUBFAMILY"/>
    <property type="match status" value="1"/>
</dbReference>
<organism evidence="4 5">
    <name type="scientific">Bacteriovorax antarcticus</name>
    <dbReference type="NCBI Taxonomy" id="3088717"/>
    <lineage>
        <taxon>Bacteria</taxon>
        <taxon>Pseudomonadati</taxon>
        <taxon>Bdellovibrionota</taxon>
        <taxon>Bacteriovoracia</taxon>
        <taxon>Bacteriovoracales</taxon>
        <taxon>Bacteriovoracaceae</taxon>
        <taxon>Bacteriovorax</taxon>
    </lineage>
</organism>
<dbReference type="SUPFAM" id="SSF52172">
    <property type="entry name" value="CheY-like"/>
    <property type="match status" value="1"/>
</dbReference>
<feature type="modified residue" description="4-aspartylphosphate" evidence="2">
    <location>
        <position position="60"/>
    </location>
</feature>
<comment type="caution">
    <text evidence="4">The sequence shown here is derived from an EMBL/GenBank/DDBJ whole genome shotgun (WGS) entry which is preliminary data.</text>
</comment>
<dbReference type="EMBL" id="JAYGJQ010000002">
    <property type="protein sequence ID" value="MEA9357355.1"/>
    <property type="molecule type" value="Genomic_DNA"/>
</dbReference>
<evidence type="ECO:0000259" key="3">
    <source>
        <dbReference type="PROSITE" id="PS50110"/>
    </source>
</evidence>
<keyword evidence="5" id="KW-1185">Reference proteome</keyword>
<dbReference type="Gene3D" id="3.40.50.2300">
    <property type="match status" value="1"/>
</dbReference>
<name>A0ABU5VWB6_9BACT</name>
<dbReference type="PANTHER" id="PTHR44591">
    <property type="entry name" value="STRESS RESPONSE REGULATOR PROTEIN 1"/>
    <property type="match status" value="1"/>
</dbReference>
<evidence type="ECO:0000313" key="4">
    <source>
        <dbReference type="EMBL" id="MEA9357355.1"/>
    </source>
</evidence>
<dbReference type="SMART" id="SM00448">
    <property type="entry name" value="REC"/>
    <property type="match status" value="1"/>
</dbReference>
<evidence type="ECO:0000256" key="2">
    <source>
        <dbReference type="PROSITE-ProRule" id="PRU00169"/>
    </source>
</evidence>